<dbReference type="AlphaFoldDB" id="A0A9P3LVQ4"/>
<dbReference type="OrthoDB" id="623670at2759"/>
<evidence type="ECO:0000259" key="4">
    <source>
        <dbReference type="Pfam" id="PF03330"/>
    </source>
</evidence>
<dbReference type="InterPro" id="IPR036908">
    <property type="entry name" value="RlpA-like_sf"/>
</dbReference>
<reference evidence="5" key="1">
    <citation type="submission" date="2021-11" db="EMBL/GenBank/DDBJ databases">
        <authorList>
            <person name="Herlambang A."/>
            <person name="Guo Y."/>
            <person name="Takashima Y."/>
            <person name="Nishizawa T."/>
        </authorList>
    </citation>
    <scope>NUCLEOTIDE SEQUENCE</scope>
    <source>
        <strain evidence="5">E1425</strain>
    </source>
</reference>
<dbReference type="EMBL" id="BQFW01000006">
    <property type="protein sequence ID" value="GJJ72249.1"/>
    <property type="molecule type" value="Genomic_DNA"/>
</dbReference>
<evidence type="ECO:0000256" key="1">
    <source>
        <dbReference type="ARBA" id="ARBA00022729"/>
    </source>
</evidence>
<evidence type="ECO:0000313" key="6">
    <source>
        <dbReference type="Proteomes" id="UP000827284"/>
    </source>
</evidence>
<dbReference type="SUPFAM" id="SSF50685">
    <property type="entry name" value="Barwin-like endoglucanases"/>
    <property type="match status" value="2"/>
</dbReference>
<dbReference type="PANTHER" id="PTHR31836">
    <property type="match status" value="1"/>
</dbReference>
<proteinExistence type="predicted"/>
<dbReference type="PANTHER" id="PTHR31836:SF28">
    <property type="entry name" value="SRCR DOMAIN-CONTAINING PROTEIN-RELATED"/>
    <property type="match status" value="1"/>
</dbReference>
<keyword evidence="6" id="KW-1185">Reference proteome</keyword>
<feature type="signal peptide" evidence="3">
    <location>
        <begin position="1"/>
        <end position="18"/>
    </location>
</feature>
<name>A0A9P3LVQ4_9FUNG</name>
<keyword evidence="1 3" id="KW-0732">Signal</keyword>
<evidence type="ECO:0000256" key="3">
    <source>
        <dbReference type="SAM" id="SignalP"/>
    </source>
</evidence>
<feature type="region of interest" description="Disordered" evidence="2">
    <location>
        <begin position="165"/>
        <end position="214"/>
    </location>
</feature>
<dbReference type="InterPro" id="IPR051477">
    <property type="entry name" value="Expansin_CellWall"/>
</dbReference>
<dbReference type="Pfam" id="PF03330">
    <property type="entry name" value="DPBB_1"/>
    <property type="match status" value="1"/>
</dbReference>
<gene>
    <name evidence="5" type="ORF">EMPS_04606</name>
</gene>
<feature type="chain" id="PRO_5040475716" evidence="3">
    <location>
        <begin position="19"/>
        <end position="310"/>
    </location>
</feature>
<comment type="caution">
    <text evidence="5">The sequence shown here is derived from an EMBL/GenBank/DDBJ whole genome shotgun (WGS) entry which is preliminary data.</text>
</comment>
<dbReference type="Proteomes" id="UP000827284">
    <property type="component" value="Unassembled WGS sequence"/>
</dbReference>
<dbReference type="InterPro" id="IPR009009">
    <property type="entry name" value="RlpA-like_DPBB"/>
</dbReference>
<sequence>MAPISSLVIVASLLGAIASPLPSPVSPVEITSPVAQLNTTYSGNATFFDDHRNGCPGIQYTFEEPVAAVSAALFGDVSNNTSVCGKFVNVTRQDDPSESFIYRIVDVCPTCNDTSLDFSEVAMKQFSEHGLAPIDWQLLDELPEVLPTKPAAVKTTAVKPTATKVPKTATTTVPPKTTTTTVAPKPTKPATKPTANPPAKEENHTSQTFHGRGTWFSDTTGSCGERFSQDDMIVALNQAQMGPMWGKGSKCGQKLRVTAKGYPGKSVIVRIVDTCPHRYCSHGMLDLSRKAFQVFAPMSKGVLDLEWSFV</sequence>
<feature type="domain" description="RlpA-like protein double-psi beta-barrel" evidence="4">
    <location>
        <begin position="209"/>
        <end position="305"/>
    </location>
</feature>
<dbReference type="CDD" id="cd22191">
    <property type="entry name" value="DPBB_RlpA_EXP_N-like"/>
    <property type="match status" value="2"/>
</dbReference>
<reference evidence="5" key="2">
    <citation type="journal article" date="2022" name="Microbiol. Resour. Announc.">
        <title>Whole-Genome Sequence of Entomortierella parvispora E1425, a Mucoromycotan Fungus Associated with Burkholderiaceae-Related Endosymbiotic Bacteria.</title>
        <authorList>
            <person name="Herlambang A."/>
            <person name="Guo Y."/>
            <person name="Takashima Y."/>
            <person name="Narisawa K."/>
            <person name="Ohta H."/>
            <person name="Nishizawa T."/>
        </authorList>
    </citation>
    <scope>NUCLEOTIDE SEQUENCE</scope>
    <source>
        <strain evidence="5">E1425</strain>
    </source>
</reference>
<feature type="compositionally biased region" description="Low complexity" evidence="2">
    <location>
        <begin position="165"/>
        <end position="198"/>
    </location>
</feature>
<protein>
    <submittedName>
        <fullName evidence="5">Expansin</fullName>
    </submittedName>
</protein>
<accession>A0A9P3LVQ4</accession>
<dbReference type="Gene3D" id="2.40.40.10">
    <property type="entry name" value="RlpA-like domain"/>
    <property type="match status" value="2"/>
</dbReference>
<organism evidence="5 6">
    <name type="scientific">Entomortierella parvispora</name>
    <dbReference type="NCBI Taxonomy" id="205924"/>
    <lineage>
        <taxon>Eukaryota</taxon>
        <taxon>Fungi</taxon>
        <taxon>Fungi incertae sedis</taxon>
        <taxon>Mucoromycota</taxon>
        <taxon>Mortierellomycotina</taxon>
        <taxon>Mortierellomycetes</taxon>
        <taxon>Mortierellales</taxon>
        <taxon>Mortierellaceae</taxon>
        <taxon>Entomortierella</taxon>
    </lineage>
</organism>
<evidence type="ECO:0000256" key="2">
    <source>
        <dbReference type="SAM" id="MobiDB-lite"/>
    </source>
</evidence>
<evidence type="ECO:0000313" key="5">
    <source>
        <dbReference type="EMBL" id="GJJ72249.1"/>
    </source>
</evidence>